<evidence type="ECO:0000259" key="4">
    <source>
        <dbReference type="PROSITE" id="PS51459"/>
    </source>
</evidence>
<dbReference type="EMBL" id="SOJN01000062">
    <property type="protein sequence ID" value="TET46252.1"/>
    <property type="molecule type" value="Genomic_DNA"/>
</dbReference>
<dbReference type="SUPFAM" id="SSF140931">
    <property type="entry name" value="Fic-like"/>
    <property type="match status" value="1"/>
</dbReference>
<dbReference type="Proteomes" id="UP000315525">
    <property type="component" value="Unassembled WGS sequence"/>
</dbReference>
<reference evidence="5 6" key="1">
    <citation type="submission" date="2019-03" db="EMBL/GenBank/DDBJ databases">
        <title>Metabolic potential of uncultured bacteria and archaea associated with petroleum seepage in deep-sea sediments.</title>
        <authorList>
            <person name="Dong X."/>
            <person name="Hubert C."/>
        </authorList>
    </citation>
    <scope>NUCLEOTIDE SEQUENCE [LARGE SCALE GENOMIC DNA]</scope>
    <source>
        <strain evidence="5">E44_bin18</strain>
    </source>
</reference>
<proteinExistence type="predicted"/>
<evidence type="ECO:0000256" key="2">
    <source>
        <dbReference type="PIRSR" id="PIRSR640198-2"/>
    </source>
</evidence>
<dbReference type="SUPFAM" id="SSF46785">
    <property type="entry name" value="Winged helix' DNA-binding domain"/>
    <property type="match status" value="1"/>
</dbReference>
<sequence>MFKPNFRYTEKMVSDLTQIAAARELILNSPFIPQWKVALRRETIIRSAHSSTAIEGNKLTLEQVTDLADGREVIASRKDKQEALNYLSVLEKIDKLTDGNKITEKNILNIHKLVTERTLNNPSDCGAYRSRYVVVARGVTGEIIFRPPSNTDVPELMRDLIDWLNSPGANSFDPVIEAGIAHYEFVRIHPFIDGNGRTARVVATLILYLRGFDAKQFFCLDDYYDTDRVSYYRALQTVDQKTLDTTRWLEYFVEGVNASTLAVKERIVRLSSERLRTTKKGQIPLTERQMRIVEKLAQSSGIRIGEVASMFKVTRQAALKEMNKLGELGVVKLVGKGRGAHYVLQ</sequence>
<keyword evidence="2" id="KW-0067">ATP-binding</keyword>
<name>A0A523UUM5_UNCT6</name>
<evidence type="ECO:0000256" key="3">
    <source>
        <dbReference type="PIRSR" id="PIRSR640198-3"/>
    </source>
</evidence>
<dbReference type="InterPro" id="IPR036388">
    <property type="entry name" value="WH-like_DNA-bd_sf"/>
</dbReference>
<dbReference type="PANTHER" id="PTHR13504:SF38">
    <property type="entry name" value="FIDO DOMAIN-CONTAINING PROTEIN"/>
    <property type="match status" value="1"/>
</dbReference>
<dbReference type="Gene3D" id="1.10.3290.10">
    <property type="entry name" value="Fido-like domain"/>
    <property type="match status" value="1"/>
</dbReference>
<feature type="active site" evidence="1">
    <location>
        <position position="189"/>
    </location>
</feature>
<evidence type="ECO:0000256" key="1">
    <source>
        <dbReference type="PIRSR" id="PIRSR640198-1"/>
    </source>
</evidence>
<evidence type="ECO:0000313" key="6">
    <source>
        <dbReference type="Proteomes" id="UP000315525"/>
    </source>
</evidence>
<evidence type="ECO:0000313" key="5">
    <source>
        <dbReference type="EMBL" id="TET46252.1"/>
    </source>
</evidence>
<dbReference type="PROSITE" id="PS51459">
    <property type="entry name" value="FIDO"/>
    <property type="match status" value="1"/>
</dbReference>
<dbReference type="GO" id="GO:0005524">
    <property type="term" value="F:ATP binding"/>
    <property type="evidence" value="ECO:0007669"/>
    <property type="project" value="UniProtKB-KW"/>
</dbReference>
<feature type="binding site" evidence="2">
    <location>
        <begin position="193"/>
        <end position="200"/>
    </location>
    <ligand>
        <name>ATP</name>
        <dbReference type="ChEBI" id="CHEBI:30616"/>
    </ligand>
</feature>
<dbReference type="AlphaFoldDB" id="A0A523UUM5"/>
<feature type="site" description="Important for autoinhibition of adenylyltransferase activity" evidence="3">
    <location>
        <position position="55"/>
    </location>
</feature>
<gene>
    <name evidence="5" type="ORF">E3J62_04790</name>
</gene>
<protein>
    <submittedName>
        <fullName evidence="5">Fic family protein</fullName>
    </submittedName>
</protein>
<dbReference type="InterPro" id="IPR003812">
    <property type="entry name" value="Fido"/>
</dbReference>
<dbReference type="InterPro" id="IPR036390">
    <property type="entry name" value="WH_DNA-bd_sf"/>
</dbReference>
<dbReference type="InterPro" id="IPR040198">
    <property type="entry name" value="Fido_containing"/>
</dbReference>
<feature type="domain" description="Fido" evidence="4">
    <location>
        <begin position="102"/>
        <end position="254"/>
    </location>
</feature>
<dbReference type="Gene3D" id="1.10.10.10">
    <property type="entry name" value="Winged helix-like DNA-binding domain superfamily/Winged helix DNA-binding domain"/>
    <property type="match status" value="1"/>
</dbReference>
<organism evidence="5 6">
    <name type="scientific">candidate division TA06 bacterium</name>
    <dbReference type="NCBI Taxonomy" id="2250710"/>
    <lineage>
        <taxon>Bacteria</taxon>
        <taxon>Bacteria division TA06</taxon>
    </lineage>
</organism>
<comment type="caution">
    <text evidence="5">The sequence shown here is derived from an EMBL/GenBank/DDBJ whole genome shotgun (WGS) entry which is preliminary data.</text>
</comment>
<dbReference type="Pfam" id="PF02661">
    <property type="entry name" value="Fic"/>
    <property type="match status" value="1"/>
</dbReference>
<dbReference type="InterPro" id="IPR036597">
    <property type="entry name" value="Fido-like_dom_sf"/>
</dbReference>
<accession>A0A523UUM5</accession>
<dbReference type="PANTHER" id="PTHR13504">
    <property type="entry name" value="FIDO DOMAIN-CONTAINING PROTEIN DDB_G0283145"/>
    <property type="match status" value="1"/>
</dbReference>
<keyword evidence="2" id="KW-0547">Nucleotide-binding</keyword>